<dbReference type="Proteomes" id="UP001165063">
    <property type="component" value="Unassembled WGS sequence"/>
</dbReference>
<feature type="region of interest" description="Disordered" evidence="1">
    <location>
        <begin position="136"/>
        <end position="158"/>
    </location>
</feature>
<dbReference type="GO" id="GO:1990130">
    <property type="term" value="C:GATOR1 complex"/>
    <property type="evidence" value="ECO:0007669"/>
    <property type="project" value="TreeGrafter"/>
</dbReference>
<feature type="region of interest" description="Disordered" evidence="1">
    <location>
        <begin position="81"/>
        <end position="123"/>
    </location>
</feature>
<keyword evidence="3" id="KW-1185">Reference proteome</keyword>
<dbReference type="InterPro" id="IPR027244">
    <property type="entry name" value="IML1"/>
</dbReference>
<proteinExistence type="predicted"/>
<gene>
    <name evidence="2" type="ORF">Amon01_000804800</name>
</gene>
<dbReference type="GO" id="GO:0010508">
    <property type="term" value="P:positive regulation of autophagy"/>
    <property type="evidence" value="ECO:0007669"/>
    <property type="project" value="TreeGrafter"/>
</dbReference>
<reference evidence="2" key="1">
    <citation type="submission" date="2023-04" db="EMBL/GenBank/DDBJ databases">
        <title>Ambrosiozyma monospora NBRC 1965.</title>
        <authorList>
            <person name="Ichikawa N."/>
            <person name="Sato H."/>
            <person name="Tonouchi N."/>
        </authorList>
    </citation>
    <scope>NUCLEOTIDE SEQUENCE</scope>
    <source>
        <strain evidence="2">NBRC 1965</strain>
    </source>
</reference>
<comment type="caution">
    <text evidence="2">The sequence shown here is derived from an EMBL/GenBank/DDBJ whole genome shotgun (WGS) entry which is preliminary data.</text>
</comment>
<dbReference type="GO" id="GO:1904262">
    <property type="term" value="P:negative regulation of TORC1 signaling"/>
    <property type="evidence" value="ECO:0007669"/>
    <property type="project" value="TreeGrafter"/>
</dbReference>
<name>A0A9W7DKC2_AMBMO</name>
<organism evidence="2 3">
    <name type="scientific">Ambrosiozyma monospora</name>
    <name type="common">Yeast</name>
    <name type="synonym">Endomycopsis monosporus</name>
    <dbReference type="NCBI Taxonomy" id="43982"/>
    <lineage>
        <taxon>Eukaryota</taxon>
        <taxon>Fungi</taxon>
        <taxon>Dikarya</taxon>
        <taxon>Ascomycota</taxon>
        <taxon>Saccharomycotina</taxon>
        <taxon>Pichiomycetes</taxon>
        <taxon>Pichiales</taxon>
        <taxon>Pichiaceae</taxon>
        <taxon>Ambrosiozyma</taxon>
    </lineage>
</organism>
<feature type="region of interest" description="Disordered" evidence="1">
    <location>
        <begin position="203"/>
        <end position="224"/>
    </location>
</feature>
<evidence type="ECO:0000256" key="1">
    <source>
        <dbReference type="SAM" id="MobiDB-lite"/>
    </source>
</evidence>
<evidence type="ECO:0000313" key="2">
    <source>
        <dbReference type="EMBL" id="GMG55979.1"/>
    </source>
</evidence>
<evidence type="ECO:0000313" key="3">
    <source>
        <dbReference type="Proteomes" id="UP001165063"/>
    </source>
</evidence>
<feature type="compositionally biased region" description="Low complexity" evidence="1">
    <location>
        <begin position="96"/>
        <end position="111"/>
    </location>
</feature>
<protein>
    <submittedName>
        <fullName evidence="2">Unnamed protein product</fullName>
    </submittedName>
</protein>
<dbReference type="AlphaFoldDB" id="A0A9W7DKC2"/>
<dbReference type="OrthoDB" id="39497at2759"/>
<dbReference type="PANTHER" id="PTHR13179:SF8">
    <property type="entry name" value="GATOR COMPLEX PROTEIN DEPDC5"/>
    <property type="match status" value="1"/>
</dbReference>
<dbReference type="GO" id="GO:0005096">
    <property type="term" value="F:GTPase activator activity"/>
    <property type="evidence" value="ECO:0007669"/>
    <property type="project" value="InterPro"/>
</dbReference>
<dbReference type="PANTHER" id="PTHR13179">
    <property type="entry name" value="DEP DOMAIN CONTAINING PROTEIN 5"/>
    <property type="match status" value="1"/>
</dbReference>
<sequence length="447" mass="50292">MDGQNKVKHCIPSWMDISFWNDNSQAIQQWLPRCKIYELQMMGIMENELSTVSVDRLNFKNARSVIDAMDNFDSNVFVEPLSTAAKPPPDRKQRRYSPYSRPKQKKPSPSQAPFLSSGKREYHESEYNRIKTTNLPLLPVQKGTPITPSMACRGETKTVTSKSTITAVSQIREVMDKSTASNSGGGALKYVRRMISTPMLRASSPTIKPTVSKDSKASETDADTTVMSEVDLEISTIILDQNQNIQEGNFENALQAKVPKDMFSSDWVPGSTVSTELNCIPSIPASSQAQGQSKKKLKKFTKSSILNLYWTNVENPSNAETSELIGMVSYGRWQFVFPKNVRRDTVKWKSLTTPASLPLTTRIFPSVPDFMQSFTFRMYDIQLTRSDLNAKSTIVTLMRNMISMRLSLGFQICVGENVYQVDKQIKDVPMLFTKFIDETSPHGSGLH</sequence>
<dbReference type="EMBL" id="BSXU01006574">
    <property type="protein sequence ID" value="GMG55979.1"/>
    <property type="molecule type" value="Genomic_DNA"/>
</dbReference>
<accession>A0A9W7DKC2</accession>